<protein>
    <submittedName>
        <fullName evidence="3">Uncharacterized protein</fullName>
    </submittedName>
</protein>
<keyword evidence="6" id="KW-1185">Reference proteome</keyword>
<dbReference type="EMBL" id="CP066308">
    <property type="protein sequence ID" value="QQE73719.1"/>
    <property type="molecule type" value="Genomic_DNA"/>
</dbReference>
<dbReference type="Proteomes" id="UP000677234">
    <property type="component" value="Chromosome"/>
</dbReference>
<name>A0A7T5EJE9_9BACL</name>
<feature type="transmembrane region" description="Helical" evidence="2">
    <location>
        <begin position="63"/>
        <end position="82"/>
    </location>
</feature>
<dbReference type="RefSeq" id="WP_198827321.1">
    <property type="nucleotide sequence ID" value="NZ_CP066308.1"/>
</dbReference>
<evidence type="ECO:0000313" key="6">
    <source>
        <dbReference type="Proteomes" id="UP000677234"/>
    </source>
</evidence>
<evidence type="ECO:0000313" key="3">
    <source>
        <dbReference type="EMBL" id="QQE73719.1"/>
    </source>
</evidence>
<proteinExistence type="predicted"/>
<evidence type="ECO:0000256" key="1">
    <source>
        <dbReference type="SAM" id="MobiDB-lite"/>
    </source>
</evidence>
<dbReference type="EMBL" id="CP073708">
    <property type="protein sequence ID" value="QUO40802.1"/>
    <property type="molecule type" value="Genomic_DNA"/>
</dbReference>
<dbReference type="KEGG" id="bcop:JD108_17805"/>
<keyword evidence="2" id="KW-0472">Membrane</keyword>
<accession>A0A7T5EJE9</accession>
<evidence type="ECO:0000256" key="2">
    <source>
        <dbReference type="SAM" id="Phobius"/>
    </source>
</evidence>
<dbReference type="AlphaFoldDB" id="A0A7T5EJE9"/>
<reference evidence="3 5" key="1">
    <citation type="submission" date="2020-12" db="EMBL/GenBank/DDBJ databases">
        <title>strain FJAT-54423T represents a novel species of the genus Brevibacillus.</title>
        <authorList>
            <person name="Tang R."/>
        </authorList>
    </citation>
    <scope>NUCLEOTIDE SEQUENCE [LARGE SCALE GENOMIC DNA]</scope>
    <source>
        <strain evidence="3 5">FJAT-54423</strain>
    </source>
</reference>
<evidence type="ECO:0000313" key="4">
    <source>
        <dbReference type="EMBL" id="QUO40802.1"/>
    </source>
</evidence>
<sequence>MILSGFTGYYIVYLSLTLLFFLLLFRRLRACHGLIGYAGFGAAVLLGALLPFSLTLLGRLETAVLTVLITLLLAYFIAKGIADREKTRSSDFFFGSRDSDEAANAALSAALPQPPAEEGSVPDGVRVQDRVQDDIQVHVRVQADVQADVQAQAQNSPHPQAILVWEEREQRAALEEVAAAVAQDHTGGEETGAGVQAENDALLPDLEGIALAEWELAKAFAEAAAEGEREDSERLDASFLDEPIEAGCQDTARPEAVDDDLLPWNLSDDPLPAAEEDVPVALPADSALLLSRFEEELDRVDDPSLGEERTYPNMRLSPRA</sequence>
<feature type="transmembrane region" description="Helical" evidence="2">
    <location>
        <begin position="6"/>
        <end position="25"/>
    </location>
</feature>
<gene>
    <name evidence="3" type="ORF">JD108_17805</name>
    <name evidence="4" type="ORF">KDJ56_17745</name>
</gene>
<feature type="region of interest" description="Disordered" evidence="1">
    <location>
        <begin position="297"/>
        <end position="320"/>
    </location>
</feature>
<reference evidence="4" key="2">
    <citation type="submission" date="2021-04" db="EMBL/GenBank/DDBJ databases">
        <title>Brevibacillus composti FJAT-54423, complete genome.</title>
        <authorList>
            <person name="Tang R."/>
        </authorList>
    </citation>
    <scope>NUCLEOTIDE SEQUENCE</scope>
    <source>
        <strain evidence="4">FJAT-54424</strain>
    </source>
</reference>
<evidence type="ECO:0000313" key="5">
    <source>
        <dbReference type="Proteomes" id="UP000595847"/>
    </source>
</evidence>
<feature type="transmembrane region" description="Helical" evidence="2">
    <location>
        <begin position="37"/>
        <end position="57"/>
    </location>
</feature>
<organism evidence="3 5">
    <name type="scientific">Brevibacillus composti</name>
    <dbReference type="NCBI Taxonomy" id="2796470"/>
    <lineage>
        <taxon>Bacteria</taxon>
        <taxon>Bacillati</taxon>
        <taxon>Bacillota</taxon>
        <taxon>Bacilli</taxon>
        <taxon>Bacillales</taxon>
        <taxon>Paenibacillaceae</taxon>
        <taxon>Brevibacillus</taxon>
    </lineage>
</organism>
<feature type="compositionally biased region" description="Basic and acidic residues" evidence="1">
    <location>
        <begin position="300"/>
        <end position="310"/>
    </location>
</feature>
<keyword evidence="2" id="KW-0812">Transmembrane</keyword>
<dbReference type="Proteomes" id="UP000595847">
    <property type="component" value="Chromosome"/>
</dbReference>
<keyword evidence="2" id="KW-1133">Transmembrane helix</keyword>